<dbReference type="EMBL" id="GL832981">
    <property type="protein sequence ID" value="EGD78220.1"/>
    <property type="molecule type" value="Genomic_DNA"/>
</dbReference>
<accession>F2UM71</accession>
<evidence type="ECO:0000313" key="2">
    <source>
        <dbReference type="EMBL" id="EGD78220.1"/>
    </source>
</evidence>
<dbReference type="Proteomes" id="UP000007799">
    <property type="component" value="Unassembled WGS sequence"/>
</dbReference>
<dbReference type="KEGG" id="sre:PTSG_09095"/>
<protein>
    <submittedName>
        <fullName evidence="2">Uncharacterized protein</fullName>
    </submittedName>
</protein>
<dbReference type="GeneID" id="16070450"/>
<keyword evidence="3" id="KW-1185">Reference proteome</keyword>
<proteinExistence type="predicted"/>
<dbReference type="InParanoid" id="F2UM71"/>
<feature type="region of interest" description="Disordered" evidence="1">
    <location>
        <begin position="125"/>
        <end position="148"/>
    </location>
</feature>
<dbReference type="AlphaFoldDB" id="F2UM71"/>
<name>F2UM71_SALR5</name>
<gene>
    <name evidence="2" type="ORF">PTSG_09095</name>
</gene>
<reference evidence="2" key="1">
    <citation type="submission" date="2009-08" db="EMBL/GenBank/DDBJ databases">
        <title>Annotation of Salpingoeca rosetta.</title>
        <authorList>
            <consortium name="The Broad Institute Genome Sequencing Platform"/>
            <person name="Russ C."/>
            <person name="Cuomo C."/>
            <person name="Burger G."/>
            <person name="Gray M.W."/>
            <person name="Holland P.W.H."/>
            <person name="King N."/>
            <person name="Lang F.B.F."/>
            <person name="Roger A.J."/>
            <person name="Ruiz-Trillo I."/>
            <person name="Young S.K."/>
            <person name="Zeng Q."/>
            <person name="Gargeya S."/>
            <person name="Alvarado L."/>
            <person name="Berlin A."/>
            <person name="Chapman S.B."/>
            <person name="Chen Z."/>
            <person name="Freedman E."/>
            <person name="Gellesch M."/>
            <person name="Goldberg J."/>
            <person name="Griggs A."/>
            <person name="Gujja S."/>
            <person name="Heilman E."/>
            <person name="Heiman D."/>
            <person name="Howarth C."/>
            <person name="Mehta T."/>
            <person name="Neiman D."/>
            <person name="Pearson M."/>
            <person name="Roberts A."/>
            <person name="Saif S."/>
            <person name="Shea T."/>
            <person name="Shenoy N."/>
            <person name="Sisk P."/>
            <person name="Stolte C."/>
            <person name="Sykes S."/>
            <person name="White J."/>
            <person name="Yandava C."/>
            <person name="Haas B."/>
            <person name="Nusbaum C."/>
            <person name="Birren B."/>
        </authorList>
    </citation>
    <scope>NUCLEOTIDE SEQUENCE [LARGE SCALE GENOMIC DNA]</scope>
    <source>
        <strain evidence="2">ATCC 50818</strain>
    </source>
</reference>
<sequence>MHSAGHWQLRLGFGGVVINNGLIYGIHPADTTPTTSVLNNSPSTPSTAAAVTAAAVTAAVDDTTTINTRAQQTPPRLVNCDTADASGSAAWLRTMAFSCYGIPCNSHSILIVDPAASAVDTTMLSVPDVRRDPPAQTGNTSSPSGAPPNLLVLDAMHNHLPKLPDGRDIVLAEEEFNKYTCTDLALETGAYALLASARINLFSGDNAWQRALEPAAVTPPLHQPPLLWWDEQTGAAM</sequence>
<evidence type="ECO:0000256" key="1">
    <source>
        <dbReference type="SAM" id="MobiDB-lite"/>
    </source>
</evidence>
<dbReference type="RefSeq" id="XP_004989896.1">
    <property type="nucleotide sequence ID" value="XM_004989839.1"/>
</dbReference>
<organism evidence="3">
    <name type="scientific">Salpingoeca rosetta (strain ATCC 50818 / BSB-021)</name>
    <dbReference type="NCBI Taxonomy" id="946362"/>
    <lineage>
        <taxon>Eukaryota</taxon>
        <taxon>Choanoflagellata</taxon>
        <taxon>Craspedida</taxon>
        <taxon>Salpingoecidae</taxon>
        <taxon>Salpingoeca</taxon>
    </lineage>
</organism>
<evidence type="ECO:0000313" key="3">
    <source>
        <dbReference type="Proteomes" id="UP000007799"/>
    </source>
</evidence>